<sequence length="769" mass="81596">MNMNGTDFGEDTYPMVQNNKVLTVSYGTFSCTLEGFEDSFGTMQAIAEYFRDLAADDRYFGAEPPQPDADMLARIAQKEIARQVEARTSTEGIHLRAATGLPAPAAPQPAPAQPEPAAAPAPAAAAPAPIEDVAPVQAEAPVQTAAPVQHAAQAQEAEPAAQDLPEEIAEDQAQDLAADANTPVAEDVAEPAPKPAASPESIAAKLRRIRAVVAQTPSDDFTEDQHADQVREEALQDIQKALSADHAIDAEPETTQELDGDDSIDDATDDAIAAALDRIDLASTSTAAAINAPAEADAFFADSPSLIASEDTDSDDTASDDFDDAEDEDLSADDPIAVLDDDSDEDDSLFAQDEAQDDAEDAVAEDTAEPAAETPPERPRRTARIARIKRADLEAAMAAGALEELDDDSQPPEVSEQDPPAPRKRAMLQPDADSSLSDDDEADLMAELAAVEAELLGDDIDLTDVAQHDEEAAEDLDDLDDDSVDLAALDDDDDMQENAEQTHDDTPVAKRPAPLDLGNIAKSIIPGRQPAALDEPAKRGPTSTADSDIARLMAATDAKLEDPETSDQRETYSQLRAVMAAASAERSAGGSLDKEDDAQVYRDDLASVVRPRRPGSRADSGSDRRPATQISRPAPLKLVQEQRIDETETPAAAPVRPRRVSAAVLAEEPRNSGSEGGFAAYAQEAGAVELGELLEAAAAYMSFVEGRDHFSRPQLMNKVRGVDGTEFNREDGLRSFGQLLREGKIERADNGRFTASGQIGFQPGNRAAG</sequence>
<accession>A0A0H5DIS8</accession>
<protein>
    <recommendedName>
        <fullName evidence="4">Chemotaxis protein CheA</fullName>
    </recommendedName>
</protein>
<keyword evidence="3" id="KW-1185">Reference proteome</keyword>
<evidence type="ECO:0000313" key="2">
    <source>
        <dbReference type="EMBL" id="CRL11845.1"/>
    </source>
</evidence>
<feature type="region of interest" description="Disordered" evidence="1">
    <location>
        <begin position="143"/>
        <end position="162"/>
    </location>
</feature>
<evidence type="ECO:0000256" key="1">
    <source>
        <dbReference type="SAM" id="MobiDB-lite"/>
    </source>
</evidence>
<feature type="compositionally biased region" description="Acidic residues" evidence="1">
    <location>
        <begin position="250"/>
        <end position="266"/>
    </location>
</feature>
<feature type="region of interest" description="Disordered" evidence="1">
    <location>
        <begin position="217"/>
        <end position="266"/>
    </location>
</feature>
<feature type="compositionally biased region" description="Acidic residues" evidence="1">
    <location>
        <begin position="339"/>
        <end position="368"/>
    </location>
</feature>
<feature type="compositionally biased region" description="Acidic residues" evidence="1">
    <location>
        <begin position="310"/>
        <end position="332"/>
    </location>
</feature>
<evidence type="ECO:0000313" key="3">
    <source>
        <dbReference type="Proteomes" id="UP000043764"/>
    </source>
</evidence>
<proteinExistence type="predicted"/>
<evidence type="ECO:0008006" key="4">
    <source>
        <dbReference type="Google" id="ProtNLM"/>
    </source>
</evidence>
<dbReference type="Proteomes" id="UP000043764">
    <property type="component" value="Unassembled WGS sequence"/>
</dbReference>
<feature type="region of interest" description="Disordered" evidence="1">
    <location>
        <begin position="101"/>
        <end position="126"/>
    </location>
</feature>
<name>A0A0H5DIS8_9RHOB</name>
<reference evidence="3" key="1">
    <citation type="submission" date="2015-05" db="EMBL/GenBank/DDBJ databases">
        <authorList>
            <person name="Rodrigo-Torres Lidia"/>
            <person name="Arahal R.David."/>
        </authorList>
    </citation>
    <scope>NUCLEOTIDE SEQUENCE [LARGE SCALE GENOMIC DNA]</scope>
    <source>
        <strain evidence="3">CECT 7321</strain>
    </source>
</reference>
<feature type="compositionally biased region" description="Low complexity" evidence="1">
    <location>
        <begin position="580"/>
        <end position="591"/>
    </location>
</feature>
<dbReference type="STRING" id="481446.NIT7645_00461"/>
<feature type="region of interest" description="Disordered" evidence="1">
    <location>
        <begin position="302"/>
        <end position="445"/>
    </location>
</feature>
<dbReference type="EMBL" id="CVRL01000035">
    <property type="protein sequence ID" value="CRL11845.1"/>
    <property type="molecule type" value="Genomic_DNA"/>
</dbReference>
<feature type="region of interest" description="Disordered" evidence="1">
    <location>
        <begin position="178"/>
        <end position="202"/>
    </location>
</feature>
<feature type="compositionally biased region" description="Acidic residues" evidence="1">
    <location>
        <begin position="471"/>
        <end position="497"/>
    </location>
</feature>
<gene>
    <name evidence="2" type="ORF">NIT7321_02715</name>
</gene>
<organism evidence="2 3">
    <name type="scientific">Phaeobacter italicus</name>
    <dbReference type="NCBI Taxonomy" id="481446"/>
    <lineage>
        <taxon>Bacteria</taxon>
        <taxon>Pseudomonadati</taxon>
        <taxon>Pseudomonadota</taxon>
        <taxon>Alphaproteobacteria</taxon>
        <taxon>Rhodobacterales</taxon>
        <taxon>Roseobacteraceae</taxon>
        <taxon>Phaeobacter</taxon>
    </lineage>
</organism>
<feature type="compositionally biased region" description="Basic and acidic residues" evidence="1">
    <location>
        <begin position="223"/>
        <end position="234"/>
    </location>
</feature>
<feature type="region of interest" description="Disordered" evidence="1">
    <location>
        <begin position="580"/>
        <end position="656"/>
    </location>
</feature>
<feature type="region of interest" description="Disordered" evidence="1">
    <location>
        <begin position="462"/>
        <end position="548"/>
    </location>
</feature>
<feature type="compositionally biased region" description="Pro residues" evidence="1">
    <location>
        <begin position="104"/>
        <end position="119"/>
    </location>
</feature>
<dbReference type="AlphaFoldDB" id="A0A0H5DIS8"/>